<dbReference type="AlphaFoldDB" id="A0A066XKC6"/>
<keyword evidence="2" id="KW-1185">Reference proteome</keyword>
<proteinExistence type="predicted"/>
<protein>
    <submittedName>
        <fullName evidence="1">Uncharacterized protein</fullName>
    </submittedName>
</protein>
<dbReference type="HOGENOM" id="CLU_2209872_0_0_1"/>
<accession>A0A066XKC6</accession>
<comment type="caution">
    <text evidence="1">The sequence shown here is derived from an EMBL/GenBank/DDBJ whole genome shotgun (WGS) entry which is preliminary data.</text>
</comment>
<evidence type="ECO:0000313" key="2">
    <source>
        <dbReference type="Proteomes" id="UP000027238"/>
    </source>
</evidence>
<dbReference type="EMBL" id="JMSE01000729">
    <property type="protein sequence ID" value="KDN68109.1"/>
    <property type="molecule type" value="Genomic_DNA"/>
</dbReference>
<gene>
    <name evidence="1" type="ORF">CSUB01_12640</name>
</gene>
<reference evidence="2" key="1">
    <citation type="journal article" date="2014" name="Genome Announc.">
        <title>Draft genome sequence of Colletotrichum sublineola, a destructive pathogen of cultivated sorghum.</title>
        <authorList>
            <person name="Baroncelli R."/>
            <person name="Sanz-Martin J.M."/>
            <person name="Rech G.E."/>
            <person name="Sukno S.A."/>
            <person name="Thon M.R."/>
        </authorList>
    </citation>
    <scope>NUCLEOTIDE SEQUENCE [LARGE SCALE GENOMIC DNA]</scope>
    <source>
        <strain evidence="2">TX430BB</strain>
    </source>
</reference>
<organism evidence="1 2">
    <name type="scientific">Colletotrichum sublineola</name>
    <name type="common">Sorghum anthracnose fungus</name>
    <dbReference type="NCBI Taxonomy" id="1173701"/>
    <lineage>
        <taxon>Eukaryota</taxon>
        <taxon>Fungi</taxon>
        <taxon>Dikarya</taxon>
        <taxon>Ascomycota</taxon>
        <taxon>Pezizomycotina</taxon>
        <taxon>Sordariomycetes</taxon>
        <taxon>Hypocreomycetidae</taxon>
        <taxon>Glomerellales</taxon>
        <taxon>Glomerellaceae</taxon>
        <taxon>Colletotrichum</taxon>
        <taxon>Colletotrichum graminicola species complex</taxon>
    </lineage>
</organism>
<name>A0A066XKC6_COLSU</name>
<dbReference type="Proteomes" id="UP000027238">
    <property type="component" value="Unassembled WGS sequence"/>
</dbReference>
<evidence type="ECO:0000313" key="1">
    <source>
        <dbReference type="EMBL" id="KDN68109.1"/>
    </source>
</evidence>
<sequence length="107" mass="10540">MAVIDLPTVVSIAAAVDIAAVVPTVVAVTAAVDIDAVAPTAAVDLREEVASCAFIAAISLAARKVGFLRAVGRAEDACNEGACDDGAGVEAGVEVGVSTRSHAEGIH</sequence>